<evidence type="ECO:0000259" key="3">
    <source>
        <dbReference type="Pfam" id="PF07626"/>
    </source>
</evidence>
<dbReference type="InterPro" id="IPR013042">
    <property type="entry name" value="DUF1592"/>
</dbReference>
<dbReference type="Pfam" id="PF07624">
    <property type="entry name" value="PSD2"/>
    <property type="match status" value="1"/>
</dbReference>
<evidence type="ECO:0000313" key="9">
    <source>
        <dbReference type="Proteomes" id="UP000315003"/>
    </source>
</evidence>
<dbReference type="InterPro" id="IPR013043">
    <property type="entry name" value="DUF1595"/>
</dbReference>
<proteinExistence type="predicted"/>
<keyword evidence="9" id="KW-1185">Reference proteome</keyword>
<evidence type="ECO:0000256" key="1">
    <source>
        <dbReference type="SAM" id="SignalP"/>
    </source>
</evidence>
<dbReference type="Pfam" id="PF07631">
    <property type="entry name" value="PSD4"/>
    <property type="match status" value="1"/>
</dbReference>
<protein>
    <recommendedName>
        <fullName evidence="10">Planctomycete cytochrome C</fullName>
    </recommendedName>
</protein>
<dbReference type="InterPro" id="IPR013036">
    <property type="entry name" value="DUF1587"/>
</dbReference>
<dbReference type="Proteomes" id="UP000315003">
    <property type="component" value="Chromosome"/>
</dbReference>
<feature type="domain" description="DUF1585" evidence="2">
    <location>
        <begin position="771"/>
        <end position="844"/>
    </location>
</feature>
<dbReference type="GO" id="GO:0009055">
    <property type="term" value="F:electron transfer activity"/>
    <property type="evidence" value="ECO:0007669"/>
    <property type="project" value="InterPro"/>
</dbReference>
<feature type="chain" id="PRO_5021842835" description="Planctomycete cytochrome C" evidence="1">
    <location>
        <begin position="36"/>
        <end position="847"/>
    </location>
</feature>
<evidence type="ECO:0000259" key="4">
    <source>
        <dbReference type="Pfam" id="PF07627"/>
    </source>
</evidence>
<evidence type="ECO:0008006" key="10">
    <source>
        <dbReference type="Google" id="ProtNLM"/>
    </source>
</evidence>
<name>A0A517T0J6_9BACT</name>
<dbReference type="Pfam" id="PF07635">
    <property type="entry name" value="PSCyt1"/>
    <property type="match status" value="1"/>
</dbReference>
<feature type="signal peptide" evidence="1">
    <location>
        <begin position="1"/>
        <end position="35"/>
    </location>
</feature>
<dbReference type="InterPro" id="IPR013039">
    <property type="entry name" value="DUF1588"/>
</dbReference>
<feature type="domain" description="DUF1592" evidence="5">
    <location>
        <begin position="505"/>
        <end position="632"/>
    </location>
</feature>
<dbReference type="Pfam" id="PF07627">
    <property type="entry name" value="PSCyt3"/>
    <property type="match status" value="1"/>
</dbReference>
<feature type="domain" description="DUF1588" evidence="4">
    <location>
        <begin position="652"/>
        <end position="748"/>
    </location>
</feature>
<feature type="domain" description="DUF1595" evidence="7">
    <location>
        <begin position="421"/>
        <end position="480"/>
    </location>
</feature>
<dbReference type="AlphaFoldDB" id="A0A517T0J6"/>
<gene>
    <name evidence="8" type="ORF">SV7mr_43620</name>
</gene>
<evidence type="ECO:0000259" key="6">
    <source>
        <dbReference type="Pfam" id="PF07635"/>
    </source>
</evidence>
<dbReference type="GO" id="GO:0020037">
    <property type="term" value="F:heme binding"/>
    <property type="evidence" value="ECO:0007669"/>
    <property type="project" value="InterPro"/>
</dbReference>
<dbReference type="InterPro" id="IPR011429">
    <property type="entry name" value="Cyt_c_Planctomycete-type"/>
</dbReference>
<evidence type="ECO:0000259" key="5">
    <source>
        <dbReference type="Pfam" id="PF07631"/>
    </source>
</evidence>
<feature type="domain" description="Cytochrome C Planctomycete-type" evidence="6">
    <location>
        <begin position="49"/>
        <end position="100"/>
    </location>
</feature>
<sequence length="847" mass="95465" precursor="true">MKKQTQQHNQMMPYLSPLRSVLALGSLCLAAIAFADRPEQLLALVQQNCIDCHDGQDGEGGFDVASLDADVLKRPASEKELFKWIRVFDRIHDGEMPPPDAGEMDASEHTQLVKGLRQTLDQSQSQLHRQIGRVQSRRLTRDQLEWTLNDLLAVDLPVAELMPEEERTDGFRNIAQAQSMSYYHLEDHLRIVDAALDYAFVRAFSPEQPFRLDLPATRIAAKRKGQRNREPELRQDAAVVWSSSMPFYGRINNSTVKVSGWYDIALNASSIKGPEDQGQRVWCSVRSGECTSSAPLLNWIGEFEATPEASEYTFRAWLEAGHRLEIRPQDRRLKLGRFNGGQVGFGEGEPQDLPGVAMYHLTLTQVFPGGDPDRVRKALVGDLNVKWAGNKDAPKPRRGESVTDALARFALVSQQPAQDLRRRTRQFASRAFRRPANDQVMKPYFAMISQGLEEKQPPLEVLYHCCRAILCSPRFIYFTEVGADAKQTLASTAKALPGNAIGGRLDDHAIATRLSYLLTGHGPDWTLKKAADEGKLQDPAEVIKHTRRLLKGDNLDHFVADFTDQWLDLADIAFTEPDRRMYRHFDLTVQSSMVQETRRFIKTLISENVPAHQLIDAKFTWLNNRLADYYELDHKIEDDQWRRVALGDHPHRGGLLTHGSVLKVTANGTDSSPVVRGVWLCDRILGVPIPDPPESVPAIEPDIRGAKTVREILEKHRSQSECASCHLRIDPSGFALEHFDPAGRWRDNYLVRKGGSFRSGPKVDSAYQMPDGRPFESFQQFRELAADNDDQVARNFAAKLLTYATGREMTFADRKALDQIVVQTADEQYGLRSVIEASVTSPIFLNK</sequence>
<evidence type="ECO:0000259" key="7">
    <source>
        <dbReference type="Pfam" id="PF07637"/>
    </source>
</evidence>
<dbReference type="Pfam" id="PF07626">
    <property type="entry name" value="PSD3"/>
    <property type="match status" value="1"/>
</dbReference>
<dbReference type="EMBL" id="CP036272">
    <property type="protein sequence ID" value="QDT61821.1"/>
    <property type="molecule type" value="Genomic_DNA"/>
</dbReference>
<evidence type="ECO:0000259" key="2">
    <source>
        <dbReference type="Pfam" id="PF07624"/>
    </source>
</evidence>
<reference evidence="8 9" key="1">
    <citation type="submission" date="2019-02" db="EMBL/GenBank/DDBJ databases">
        <title>Deep-cultivation of Planctomycetes and their phenomic and genomic characterization uncovers novel biology.</title>
        <authorList>
            <person name="Wiegand S."/>
            <person name="Jogler M."/>
            <person name="Boedeker C."/>
            <person name="Pinto D."/>
            <person name="Vollmers J."/>
            <person name="Rivas-Marin E."/>
            <person name="Kohn T."/>
            <person name="Peeters S.H."/>
            <person name="Heuer A."/>
            <person name="Rast P."/>
            <person name="Oberbeckmann S."/>
            <person name="Bunk B."/>
            <person name="Jeske O."/>
            <person name="Meyerdierks A."/>
            <person name="Storesund J.E."/>
            <person name="Kallscheuer N."/>
            <person name="Luecker S."/>
            <person name="Lage O.M."/>
            <person name="Pohl T."/>
            <person name="Merkel B.J."/>
            <person name="Hornburger P."/>
            <person name="Mueller R.-W."/>
            <person name="Bruemmer F."/>
            <person name="Labrenz M."/>
            <person name="Spormann A.M."/>
            <person name="Op den Camp H."/>
            <person name="Overmann J."/>
            <person name="Amann R."/>
            <person name="Jetten M.S.M."/>
            <person name="Mascher T."/>
            <person name="Medema M.H."/>
            <person name="Devos D.P."/>
            <person name="Kaster A.-K."/>
            <person name="Ovreas L."/>
            <person name="Rohde M."/>
            <person name="Galperin M.Y."/>
            <person name="Jogler C."/>
        </authorList>
    </citation>
    <scope>NUCLEOTIDE SEQUENCE [LARGE SCALE GENOMIC DNA]</scope>
    <source>
        <strain evidence="8 9">SV_7m_r</strain>
    </source>
</reference>
<dbReference type="InterPro" id="IPR011478">
    <property type="entry name" value="DUF1585"/>
</dbReference>
<dbReference type="InterPro" id="IPR036909">
    <property type="entry name" value="Cyt_c-like_dom_sf"/>
</dbReference>
<dbReference type="SUPFAM" id="SSF46626">
    <property type="entry name" value="Cytochrome c"/>
    <property type="match status" value="1"/>
</dbReference>
<accession>A0A517T0J6</accession>
<evidence type="ECO:0000313" key="8">
    <source>
        <dbReference type="EMBL" id="QDT61821.1"/>
    </source>
</evidence>
<dbReference type="Pfam" id="PF07637">
    <property type="entry name" value="PSD5"/>
    <property type="match status" value="1"/>
</dbReference>
<feature type="domain" description="DUF1587" evidence="3">
    <location>
        <begin position="137"/>
        <end position="200"/>
    </location>
</feature>
<dbReference type="RefSeq" id="WP_419187676.1">
    <property type="nucleotide sequence ID" value="NZ_CP036272.1"/>
</dbReference>
<organism evidence="8 9">
    <name type="scientific">Stieleria bergensis</name>
    <dbReference type="NCBI Taxonomy" id="2528025"/>
    <lineage>
        <taxon>Bacteria</taxon>
        <taxon>Pseudomonadati</taxon>
        <taxon>Planctomycetota</taxon>
        <taxon>Planctomycetia</taxon>
        <taxon>Pirellulales</taxon>
        <taxon>Pirellulaceae</taxon>
        <taxon>Stieleria</taxon>
    </lineage>
</organism>
<keyword evidence="1" id="KW-0732">Signal</keyword>